<accession>A0A9Q1BSH2</accession>
<gene>
    <name evidence="2" type="ORF">HOLleu_25318</name>
</gene>
<name>A0A9Q1BSH2_HOLLE</name>
<dbReference type="Proteomes" id="UP001152320">
    <property type="component" value="Chromosome 12"/>
</dbReference>
<evidence type="ECO:0000313" key="3">
    <source>
        <dbReference type="Proteomes" id="UP001152320"/>
    </source>
</evidence>
<reference evidence="2" key="1">
    <citation type="submission" date="2021-10" db="EMBL/GenBank/DDBJ databases">
        <title>Tropical sea cucumber genome reveals ecological adaptation and Cuvierian tubules defense mechanism.</title>
        <authorList>
            <person name="Chen T."/>
        </authorList>
    </citation>
    <scope>NUCLEOTIDE SEQUENCE</scope>
    <source>
        <strain evidence="2">Nanhai2018</strain>
        <tissue evidence="2">Muscle</tissue>
    </source>
</reference>
<protein>
    <submittedName>
        <fullName evidence="2">Uncharacterized protein</fullName>
    </submittedName>
</protein>
<dbReference type="EMBL" id="JAIZAY010000012">
    <property type="protein sequence ID" value="KAJ8031945.1"/>
    <property type="molecule type" value="Genomic_DNA"/>
</dbReference>
<feature type="region of interest" description="Disordered" evidence="1">
    <location>
        <begin position="1"/>
        <end position="56"/>
    </location>
</feature>
<proteinExistence type="predicted"/>
<evidence type="ECO:0000313" key="2">
    <source>
        <dbReference type="EMBL" id="KAJ8031945.1"/>
    </source>
</evidence>
<organism evidence="2 3">
    <name type="scientific">Holothuria leucospilota</name>
    <name type="common">Black long sea cucumber</name>
    <name type="synonym">Mertensiothuria leucospilota</name>
    <dbReference type="NCBI Taxonomy" id="206669"/>
    <lineage>
        <taxon>Eukaryota</taxon>
        <taxon>Metazoa</taxon>
        <taxon>Echinodermata</taxon>
        <taxon>Eleutherozoa</taxon>
        <taxon>Echinozoa</taxon>
        <taxon>Holothuroidea</taxon>
        <taxon>Aspidochirotacea</taxon>
        <taxon>Aspidochirotida</taxon>
        <taxon>Holothuriidae</taxon>
        <taxon>Holothuria</taxon>
    </lineage>
</organism>
<comment type="caution">
    <text evidence="2">The sequence shown here is derived from an EMBL/GenBank/DDBJ whole genome shotgun (WGS) entry which is preliminary data.</text>
</comment>
<dbReference type="AlphaFoldDB" id="A0A9Q1BSH2"/>
<sequence length="100" mass="11028">MGESALTSHLKGKKHADNCKASGRQSTNIRDFMKPNQGKSTAGAEAAVGSSTTRSSTLETFVTREQTLKAEILWFLRLLTHIIRIVHVQAMINCSRNVSR</sequence>
<evidence type="ECO:0000256" key="1">
    <source>
        <dbReference type="SAM" id="MobiDB-lite"/>
    </source>
</evidence>
<keyword evidence="3" id="KW-1185">Reference proteome</keyword>